<protein>
    <submittedName>
        <fullName evidence="1">Uncharacterized protein</fullName>
    </submittedName>
</protein>
<reference evidence="1 2" key="2">
    <citation type="journal article" date="2016" name="Genome Announc.">
        <title>Draft Genome Sequence of Erythromycin- and Oxytetracycline-Sensitive Nocardia seriolae Strain U-1 (NBRC 110359).</title>
        <authorList>
            <person name="Imajoh M."/>
            <person name="Sukeda M."/>
            <person name="Shimizu M."/>
            <person name="Yamane J."/>
            <person name="Ohnishi K."/>
            <person name="Oshima S."/>
        </authorList>
    </citation>
    <scope>NUCLEOTIDE SEQUENCE [LARGE SCALE GENOMIC DNA]</scope>
    <source>
        <strain evidence="1 2">U-1</strain>
    </source>
</reference>
<sequence>MGIKYGELTEPMPAAPVGRIRPEDVEALLEAGRAVWDSVYSTKRPVVVEVRKAGS</sequence>
<dbReference type="AlphaFoldDB" id="A0ABC9Z1D0"/>
<evidence type="ECO:0000313" key="1">
    <source>
        <dbReference type="EMBL" id="GAP31366.1"/>
    </source>
</evidence>
<gene>
    <name evidence="1" type="ORF">NSK11_contig00112-0016</name>
</gene>
<proteinExistence type="predicted"/>
<keyword evidence="2" id="KW-1185">Reference proteome</keyword>
<name>A0ABC9Z1D0_9NOCA</name>
<dbReference type="Proteomes" id="UP000037179">
    <property type="component" value="Unassembled WGS sequence"/>
</dbReference>
<dbReference type="EMBL" id="BBYQ01000112">
    <property type="protein sequence ID" value="GAP31366.1"/>
    <property type="molecule type" value="Genomic_DNA"/>
</dbReference>
<evidence type="ECO:0000313" key="2">
    <source>
        <dbReference type="Proteomes" id="UP000037179"/>
    </source>
</evidence>
<dbReference type="Gene3D" id="2.40.100.20">
    <property type="match status" value="1"/>
</dbReference>
<accession>A0ABC9Z1D0</accession>
<reference evidence="2" key="1">
    <citation type="submission" date="2015-07" db="EMBL/GenBank/DDBJ databases">
        <title>Nocardia seriolae U-1 whole genome shotgun sequence.</title>
        <authorList>
            <person name="Imajoh M."/>
            <person name="Fukumoto Y."/>
            <person name="Sukeda M."/>
            <person name="Yamane J."/>
            <person name="Yamasaki K."/>
            <person name="Shimizu M."/>
            <person name="Ohnishi K."/>
            <person name="Oshima S."/>
        </authorList>
    </citation>
    <scope>NUCLEOTIDE SEQUENCE [LARGE SCALE GENOMIC DNA]</scope>
    <source>
        <strain evidence="2">U-1</strain>
    </source>
</reference>
<comment type="caution">
    <text evidence="1">The sequence shown here is derived from an EMBL/GenBank/DDBJ whole genome shotgun (WGS) entry which is preliminary data.</text>
</comment>
<organism evidence="1 2">
    <name type="scientific">Nocardia seriolae</name>
    <dbReference type="NCBI Taxonomy" id="37332"/>
    <lineage>
        <taxon>Bacteria</taxon>
        <taxon>Bacillati</taxon>
        <taxon>Actinomycetota</taxon>
        <taxon>Actinomycetes</taxon>
        <taxon>Mycobacteriales</taxon>
        <taxon>Nocardiaceae</taxon>
        <taxon>Nocardia</taxon>
    </lineage>
</organism>